<feature type="domain" description="HTH luxR-type" evidence="4">
    <location>
        <begin position="814"/>
        <end position="879"/>
    </location>
</feature>
<name>A0AAN0MGH0_9ACTN</name>
<dbReference type="AlphaFoldDB" id="A0AAN0MGH0"/>
<dbReference type="InterPro" id="IPR016032">
    <property type="entry name" value="Sig_transdc_resp-reg_C-effctor"/>
</dbReference>
<keyword evidence="2" id="KW-0238">DNA-binding</keyword>
<dbReference type="InterPro" id="IPR041664">
    <property type="entry name" value="AAA_16"/>
</dbReference>
<organism evidence="5 6">
    <name type="scientific">Brooklawnia propionicigenes</name>
    <dbReference type="NCBI Taxonomy" id="3041175"/>
    <lineage>
        <taxon>Bacteria</taxon>
        <taxon>Bacillati</taxon>
        <taxon>Actinomycetota</taxon>
        <taxon>Actinomycetes</taxon>
        <taxon>Propionibacteriales</taxon>
        <taxon>Propionibacteriaceae</taxon>
        <taxon>Brooklawnia</taxon>
    </lineage>
</organism>
<dbReference type="CDD" id="cd06170">
    <property type="entry name" value="LuxR_C_like"/>
    <property type="match status" value="1"/>
</dbReference>
<dbReference type="Pfam" id="PF25873">
    <property type="entry name" value="WHD_MalT"/>
    <property type="match status" value="1"/>
</dbReference>
<dbReference type="InterPro" id="IPR059106">
    <property type="entry name" value="WHD_MalT"/>
</dbReference>
<dbReference type="SUPFAM" id="SSF52540">
    <property type="entry name" value="P-loop containing nucleoside triphosphate hydrolases"/>
    <property type="match status" value="1"/>
</dbReference>
<dbReference type="SUPFAM" id="SSF46894">
    <property type="entry name" value="C-terminal effector domain of the bipartite response regulators"/>
    <property type="match status" value="1"/>
</dbReference>
<dbReference type="Pfam" id="PF13191">
    <property type="entry name" value="AAA_16"/>
    <property type="match status" value="1"/>
</dbReference>
<dbReference type="Gene3D" id="3.40.50.300">
    <property type="entry name" value="P-loop containing nucleotide triphosphate hydrolases"/>
    <property type="match status" value="1"/>
</dbReference>
<dbReference type="Proteomes" id="UP001431656">
    <property type="component" value="Chromosome"/>
</dbReference>
<protein>
    <submittedName>
        <fullName evidence="5">LuxR C-terminal-related transcriptional regulator</fullName>
    </submittedName>
</protein>
<keyword evidence="6" id="KW-1185">Reference proteome</keyword>
<dbReference type="Pfam" id="PF00196">
    <property type="entry name" value="GerE"/>
    <property type="match status" value="1"/>
</dbReference>
<dbReference type="KEGG" id="broo:brsh051_15290"/>
<evidence type="ECO:0000313" key="6">
    <source>
        <dbReference type="Proteomes" id="UP001431656"/>
    </source>
</evidence>
<evidence type="ECO:0000256" key="3">
    <source>
        <dbReference type="ARBA" id="ARBA00023163"/>
    </source>
</evidence>
<evidence type="ECO:0000259" key="4">
    <source>
        <dbReference type="PROSITE" id="PS50043"/>
    </source>
</evidence>
<evidence type="ECO:0000256" key="1">
    <source>
        <dbReference type="ARBA" id="ARBA00023015"/>
    </source>
</evidence>
<reference evidence="5" key="1">
    <citation type="journal article" date="2024" name="Int. J. Syst. Evol. Microbiol.">
        <title>Brooklawnia propionicigenes sp. nov., a facultatively anaerobic, propionate-producing bacterium isolated from a methanogenic reactor treating waste from cattle farms.</title>
        <authorList>
            <person name="Akita Y."/>
            <person name="Ueki A."/>
            <person name="Tonouchi A."/>
            <person name="Sugawara Y."/>
            <person name="Honma S."/>
            <person name="Kaku N."/>
            <person name="Ueki K."/>
        </authorList>
    </citation>
    <scope>NUCLEOTIDE SEQUENCE</scope>
    <source>
        <strain evidence="5">SH051</strain>
    </source>
</reference>
<dbReference type="GO" id="GO:0003677">
    <property type="term" value="F:DNA binding"/>
    <property type="evidence" value="ECO:0007669"/>
    <property type="project" value="UniProtKB-KW"/>
</dbReference>
<dbReference type="PANTHER" id="PTHR44688:SF16">
    <property type="entry name" value="DNA-BINDING TRANSCRIPTIONAL ACTIVATOR DEVR_DOSR"/>
    <property type="match status" value="1"/>
</dbReference>
<dbReference type="GO" id="GO:0006355">
    <property type="term" value="P:regulation of DNA-templated transcription"/>
    <property type="evidence" value="ECO:0007669"/>
    <property type="project" value="InterPro"/>
</dbReference>
<dbReference type="SMART" id="SM00421">
    <property type="entry name" value="HTH_LUXR"/>
    <property type="match status" value="1"/>
</dbReference>
<sequence length="892" mass="98637">MSEMAVRRLLDSRARVPVRSELFIRRPRLTDLLDQATQREITLVTGPAGTGKTLAVADWTRESERAGRVAWLSLDRADGRAPRLWRSLLSALSMGLGPDVFRDLELPDTPDISVLYEMARGRETPVVLVLDDLQELDQGDSLDWLAELLRWPPDGMRFVLISRHDPPINLHRLRLEDKLSEVQFSDLAFTQAESRELLANWGLSLDERDLSRLVDATGGWAAAIRLAALTLSTSDDAAVLLERFAGPTFLIADYLWHDVLGMLPEPYAEFLLRTSVSERLCGPLAEALSGEQNADELLRMLARDQFLAHELEGTGWYRTHTLLNKALRARLQTDHPALAREQYRKAALWFEEHEAWTEALDQAISSGDWDFAGQIVARSGAAMCLGADQSVLIGLMARIPEACAHDYPELAVGMAVAPAVRGDQPAVQRFLSLAEASLDTLSDSRRAVCVLAIRTLHAVHAYRVCDPIAMRVATDDAERILSDLSYSDAPGWAYNRGSVHALRGIAELWAGQYETAAQMLRAGLASLPPERVGHDEDIRLAGLLALAESGAGRFAEARELARRALDTARSRGRLRGGEAKWAWLAIAYVETYSCDERARDTIAQCAQVIDAHLSPFTAALLQIIQASDDFARDDLASARVRLTSVAASPAGRGRLIAAQVVELRVTVELATNDIERARSVLEEYDQAMAAAGPSSEPGPDLACTARAQLFLASNEPERVRAAVAHNLGGRDLQGAGSWLLVAMAEDRLRHDRLATEAMARAIELAAEEQLEYIFRRPDRRVEMMLRRHLAVAGTYREFVEKMLVRVAVQPAPVGLVQVQPLTEREEAVLLYLPTMAANAEIATALSISENTVKQHLKSIYRKLGVRNRRDAVRVARDRGLLDVHQPPEPINR</sequence>
<keyword evidence="3" id="KW-0804">Transcription</keyword>
<dbReference type="PROSITE" id="PS50043">
    <property type="entry name" value="HTH_LUXR_2"/>
    <property type="match status" value="1"/>
</dbReference>
<accession>A0AAN0MGH0</accession>
<dbReference type="InterPro" id="IPR000792">
    <property type="entry name" value="Tscrpt_reg_LuxR_C"/>
</dbReference>
<dbReference type="PRINTS" id="PR00038">
    <property type="entry name" value="HTHLUXR"/>
</dbReference>
<dbReference type="InterPro" id="IPR003593">
    <property type="entry name" value="AAA+_ATPase"/>
</dbReference>
<dbReference type="PANTHER" id="PTHR44688">
    <property type="entry name" value="DNA-BINDING TRANSCRIPTIONAL ACTIVATOR DEVR_DOSR"/>
    <property type="match status" value="1"/>
</dbReference>
<dbReference type="Gene3D" id="1.10.10.10">
    <property type="entry name" value="Winged helix-like DNA-binding domain superfamily/Winged helix DNA-binding domain"/>
    <property type="match status" value="1"/>
</dbReference>
<dbReference type="SMART" id="SM00382">
    <property type="entry name" value="AAA"/>
    <property type="match status" value="1"/>
</dbReference>
<gene>
    <name evidence="5" type="ORF">brsh051_15290</name>
</gene>
<dbReference type="InterPro" id="IPR027417">
    <property type="entry name" value="P-loop_NTPase"/>
</dbReference>
<evidence type="ECO:0000256" key="2">
    <source>
        <dbReference type="ARBA" id="ARBA00023125"/>
    </source>
</evidence>
<dbReference type="InterPro" id="IPR036388">
    <property type="entry name" value="WH-like_DNA-bd_sf"/>
</dbReference>
<evidence type="ECO:0000313" key="5">
    <source>
        <dbReference type="EMBL" id="BEH02248.1"/>
    </source>
</evidence>
<dbReference type="RefSeq" id="WP_286263709.1">
    <property type="nucleotide sequence ID" value="NZ_AP028056.1"/>
</dbReference>
<keyword evidence="1" id="KW-0805">Transcription regulation</keyword>
<dbReference type="EMBL" id="AP028056">
    <property type="protein sequence ID" value="BEH02248.1"/>
    <property type="molecule type" value="Genomic_DNA"/>
</dbReference>
<proteinExistence type="predicted"/>